<keyword evidence="5" id="KW-1185">Reference proteome</keyword>
<evidence type="ECO:0000313" key="5">
    <source>
        <dbReference type="Proteomes" id="UP000198221"/>
    </source>
</evidence>
<dbReference type="Proteomes" id="UP000198221">
    <property type="component" value="Chromosome I"/>
</dbReference>
<dbReference type="InterPro" id="IPR005182">
    <property type="entry name" value="YdbS-like_PH"/>
</dbReference>
<dbReference type="PANTHER" id="PTHR34473">
    <property type="entry name" value="UPF0699 TRANSMEMBRANE PROTEIN YDBS"/>
    <property type="match status" value="1"/>
</dbReference>
<evidence type="ECO:0000256" key="1">
    <source>
        <dbReference type="SAM" id="MobiDB-lite"/>
    </source>
</evidence>
<dbReference type="PRINTS" id="PR01217">
    <property type="entry name" value="PRICHEXTENSN"/>
</dbReference>
<feature type="transmembrane region" description="Helical" evidence="2">
    <location>
        <begin position="323"/>
        <end position="342"/>
    </location>
</feature>
<dbReference type="Pfam" id="PF03703">
    <property type="entry name" value="bPH_2"/>
    <property type="match status" value="3"/>
</dbReference>
<feature type="compositionally biased region" description="Gly residues" evidence="1">
    <location>
        <begin position="90"/>
        <end position="101"/>
    </location>
</feature>
<evidence type="ECO:0000259" key="3">
    <source>
        <dbReference type="Pfam" id="PF03703"/>
    </source>
</evidence>
<feature type="transmembrane region" description="Helical" evidence="2">
    <location>
        <begin position="292"/>
        <end position="317"/>
    </location>
</feature>
<dbReference type="PANTHER" id="PTHR34473:SF2">
    <property type="entry name" value="UPF0699 TRANSMEMBRANE PROTEIN YDBT"/>
    <property type="match status" value="1"/>
</dbReference>
<evidence type="ECO:0000313" key="4">
    <source>
        <dbReference type="EMBL" id="SCG64723.1"/>
    </source>
</evidence>
<dbReference type="RefSeq" id="WP_408630951.1">
    <property type="nucleotide sequence ID" value="NZ_LT607754.1"/>
</dbReference>
<proteinExistence type="predicted"/>
<feature type="domain" description="YdbS-like PH" evidence="3">
    <location>
        <begin position="463"/>
        <end position="537"/>
    </location>
</feature>
<feature type="compositionally biased region" description="Basic and acidic residues" evidence="1">
    <location>
        <begin position="1"/>
        <end position="10"/>
    </location>
</feature>
<evidence type="ECO:0000256" key="2">
    <source>
        <dbReference type="SAM" id="Phobius"/>
    </source>
</evidence>
<reference evidence="5" key="1">
    <citation type="submission" date="2016-06" db="EMBL/GenBank/DDBJ databases">
        <authorList>
            <person name="Varghese N."/>
            <person name="Submissions Spin"/>
        </authorList>
    </citation>
    <scope>NUCLEOTIDE SEQUENCE [LARGE SCALE GENOMIC DNA]</scope>
    <source>
        <strain evidence="5">DSM 43819</strain>
    </source>
</reference>
<protein>
    <submittedName>
        <fullName evidence="4">Putative membrane protein</fullName>
    </submittedName>
</protein>
<name>A0A1C5J2Q4_9ACTN</name>
<keyword evidence="2" id="KW-0472">Membrane</keyword>
<keyword evidence="2" id="KW-1133">Transmembrane helix</keyword>
<feature type="compositionally biased region" description="Pro residues" evidence="1">
    <location>
        <begin position="11"/>
        <end position="35"/>
    </location>
</feature>
<sequence length="554" mass="58882">MSDGPADPRPDAPQPDPEPAPPPAGPAPPPWPHAPRPAAHDPAQPPWPAAPRPATPHPAQPPWPAGPPGTPGPAHWPAAPQPGAPVPGTVGQGWPGHGWPGVPGVAAPPGEEPRQRLHPLSPVLHGAKSLVVVIAGLSWSTLSRVGFGWFAAMAAVLALGATVLAVVSWYNTGYHIVGRELRVHEGLIWRRTRAIPLERLQAVELVRPLLAQLTGLAELRLEVVGGGKTEAPLAYLGVAEAAALRQRLLAVAGRAPQAAAGRPPEAVAPAAGQAAAPAPAGRWLHTVRNTDLLVSQLLTPQAFLLPFGLAFVVAQFLSEGSRSFIAVASTLTAMAGVLLQPVRRVLDDWGFRLDRDEDTLRIRNGLLETRAQTVPLHRVQTVGVTWPLLWRMKGWLRLRLEVAGYSGAEPDDRNRPDRLLPVGDLRTGELVVAEVLPGVRLTALPLTRPPRRARWLRPLSRSATGVGLDDRVFAARSGLLTRQLAIVPYARIQSVRVTQGPAQRRLRLATVHADTAGGAGAAAHDRDVAEAWELAAELNARAHAARRADGDPRA</sequence>
<dbReference type="AlphaFoldDB" id="A0A1C5J2Q4"/>
<feature type="domain" description="YdbS-like PH" evidence="3">
    <location>
        <begin position="169"/>
        <end position="247"/>
    </location>
</feature>
<feature type="region of interest" description="Disordered" evidence="1">
    <location>
        <begin position="1"/>
        <end position="118"/>
    </location>
</feature>
<feature type="transmembrane region" description="Helical" evidence="2">
    <location>
        <begin position="148"/>
        <end position="170"/>
    </location>
</feature>
<gene>
    <name evidence="4" type="ORF">GA0070613_3884</name>
</gene>
<organism evidence="4 5">
    <name type="scientific">Micromonospora inositola</name>
    <dbReference type="NCBI Taxonomy" id="47865"/>
    <lineage>
        <taxon>Bacteria</taxon>
        <taxon>Bacillati</taxon>
        <taxon>Actinomycetota</taxon>
        <taxon>Actinomycetes</taxon>
        <taxon>Micromonosporales</taxon>
        <taxon>Micromonosporaceae</taxon>
        <taxon>Micromonospora</taxon>
    </lineage>
</organism>
<keyword evidence="2" id="KW-0812">Transmembrane</keyword>
<accession>A0A1C5J2Q4</accession>
<feature type="domain" description="YdbS-like PH" evidence="3">
    <location>
        <begin position="351"/>
        <end position="417"/>
    </location>
</feature>
<dbReference type="EMBL" id="LT607754">
    <property type="protein sequence ID" value="SCG64723.1"/>
    <property type="molecule type" value="Genomic_DNA"/>
</dbReference>
<feature type="compositionally biased region" description="Pro residues" evidence="1">
    <location>
        <begin position="43"/>
        <end position="71"/>
    </location>
</feature>